<keyword evidence="1" id="KW-1133">Transmembrane helix</keyword>
<feature type="transmembrane region" description="Helical" evidence="1">
    <location>
        <begin position="95"/>
        <end position="113"/>
    </location>
</feature>
<gene>
    <name evidence="3" type="ORF">CAMP_LOCUS14118</name>
</gene>
<accession>A0A9P1N802</accession>
<feature type="signal peptide" evidence="2">
    <location>
        <begin position="1"/>
        <end position="18"/>
    </location>
</feature>
<sequence length="114" mass="12606">MNFGATIAVLLLPVLVESKVFTSECIVKADYSSCAIFNSCCDFRCSRSRQKRSTCTMNGTGVINSIQTECFCTTSPIATETAPTTRRSRHSRLDLIAGILFLFVLDMLLLSFTF</sequence>
<protein>
    <submittedName>
        <fullName evidence="3">Uncharacterized protein</fullName>
    </submittedName>
</protein>
<organism evidence="3 4">
    <name type="scientific">Caenorhabditis angaria</name>
    <dbReference type="NCBI Taxonomy" id="860376"/>
    <lineage>
        <taxon>Eukaryota</taxon>
        <taxon>Metazoa</taxon>
        <taxon>Ecdysozoa</taxon>
        <taxon>Nematoda</taxon>
        <taxon>Chromadorea</taxon>
        <taxon>Rhabditida</taxon>
        <taxon>Rhabditina</taxon>
        <taxon>Rhabditomorpha</taxon>
        <taxon>Rhabditoidea</taxon>
        <taxon>Rhabditidae</taxon>
        <taxon>Peloderinae</taxon>
        <taxon>Caenorhabditis</taxon>
    </lineage>
</organism>
<keyword evidence="2" id="KW-0732">Signal</keyword>
<proteinExistence type="predicted"/>
<keyword evidence="4" id="KW-1185">Reference proteome</keyword>
<keyword evidence="1" id="KW-0812">Transmembrane</keyword>
<evidence type="ECO:0000256" key="2">
    <source>
        <dbReference type="SAM" id="SignalP"/>
    </source>
</evidence>
<dbReference type="OrthoDB" id="5803350at2759"/>
<dbReference type="EMBL" id="CANHGI010000005">
    <property type="protein sequence ID" value="CAI5451481.1"/>
    <property type="molecule type" value="Genomic_DNA"/>
</dbReference>
<name>A0A9P1N802_9PELO</name>
<evidence type="ECO:0000256" key="1">
    <source>
        <dbReference type="SAM" id="Phobius"/>
    </source>
</evidence>
<keyword evidence="1" id="KW-0472">Membrane</keyword>
<evidence type="ECO:0000313" key="3">
    <source>
        <dbReference type="EMBL" id="CAI5451481.1"/>
    </source>
</evidence>
<dbReference type="Proteomes" id="UP001152747">
    <property type="component" value="Unassembled WGS sequence"/>
</dbReference>
<comment type="caution">
    <text evidence="3">The sequence shown here is derived from an EMBL/GenBank/DDBJ whole genome shotgun (WGS) entry which is preliminary data.</text>
</comment>
<evidence type="ECO:0000313" key="4">
    <source>
        <dbReference type="Proteomes" id="UP001152747"/>
    </source>
</evidence>
<feature type="chain" id="PRO_5040346741" evidence="2">
    <location>
        <begin position="19"/>
        <end position="114"/>
    </location>
</feature>
<reference evidence="3" key="1">
    <citation type="submission" date="2022-11" db="EMBL/GenBank/DDBJ databases">
        <authorList>
            <person name="Kikuchi T."/>
        </authorList>
    </citation>
    <scope>NUCLEOTIDE SEQUENCE</scope>
    <source>
        <strain evidence="3">PS1010</strain>
    </source>
</reference>
<dbReference type="AlphaFoldDB" id="A0A9P1N802"/>